<dbReference type="Pfam" id="PF01545">
    <property type="entry name" value="Cation_efflux"/>
    <property type="match status" value="2"/>
</dbReference>
<dbReference type="GO" id="GO:0010312">
    <property type="term" value="P:detoxification of zinc ion"/>
    <property type="evidence" value="ECO:0007669"/>
    <property type="project" value="TreeGrafter"/>
</dbReference>
<dbReference type="GO" id="GO:0006882">
    <property type="term" value="P:intracellular zinc ion homeostasis"/>
    <property type="evidence" value="ECO:0007669"/>
    <property type="project" value="TreeGrafter"/>
</dbReference>
<keyword evidence="7 8" id="KW-0472">Membrane</keyword>
<evidence type="ECO:0000256" key="1">
    <source>
        <dbReference type="ARBA" id="ARBA00004141"/>
    </source>
</evidence>
<gene>
    <name evidence="11" type="ORF">PV328_003999</name>
</gene>
<evidence type="ECO:0000313" key="11">
    <source>
        <dbReference type="EMBL" id="KAK0165492.1"/>
    </source>
</evidence>
<comment type="similarity">
    <text evidence="2">Belongs to the cation diffusion facilitator (CDF) transporter (TC 2.A.4) family. SLC30A subfamily.</text>
</comment>
<accession>A0AA39KL85</accession>
<keyword evidence="4 8" id="KW-0812">Transmembrane</keyword>
<dbReference type="GO" id="GO:0005385">
    <property type="term" value="F:zinc ion transmembrane transporter activity"/>
    <property type="evidence" value="ECO:0007669"/>
    <property type="project" value="TreeGrafter"/>
</dbReference>
<evidence type="ECO:0000256" key="6">
    <source>
        <dbReference type="ARBA" id="ARBA00022989"/>
    </source>
</evidence>
<dbReference type="EMBL" id="JAQQBS010001422">
    <property type="protein sequence ID" value="KAK0165492.1"/>
    <property type="molecule type" value="Genomic_DNA"/>
</dbReference>
<dbReference type="PANTHER" id="PTHR45820:SF9">
    <property type="entry name" value="FI23527P1"/>
    <property type="match status" value="1"/>
</dbReference>
<dbReference type="Pfam" id="PF16916">
    <property type="entry name" value="ZT_dimer"/>
    <property type="match status" value="1"/>
</dbReference>
<comment type="subcellular location">
    <subcellularLocation>
        <location evidence="1">Membrane</location>
        <topology evidence="1">Multi-pass membrane protein</topology>
    </subcellularLocation>
</comment>
<dbReference type="PANTHER" id="PTHR45820">
    <property type="entry name" value="FI23527P1"/>
    <property type="match status" value="1"/>
</dbReference>
<feature type="domain" description="Cation efflux protein cytoplasmic" evidence="10">
    <location>
        <begin position="305"/>
        <end position="338"/>
    </location>
</feature>
<reference evidence="11" key="2">
    <citation type="submission" date="2023-03" db="EMBL/GenBank/DDBJ databases">
        <authorList>
            <person name="Inwood S.N."/>
            <person name="Skelly J.G."/>
            <person name="Guhlin J."/>
            <person name="Harrop T.W.R."/>
            <person name="Goldson S.G."/>
            <person name="Dearden P.K."/>
        </authorList>
    </citation>
    <scope>NUCLEOTIDE SEQUENCE</scope>
    <source>
        <strain evidence="11">Irish</strain>
        <tissue evidence="11">Whole body</tissue>
    </source>
</reference>
<dbReference type="AlphaFoldDB" id="A0AA39KL85"/>
<evidence type="ECO:0000256" key="7">
    <source>
        <dbReference type="ARBA" id="ARBA00023136"/>
    </source>
</evidence>
<dbReference type="InterPro" id="IPR058533">
    <property type="entry name" value="Cation_efflux_TM"/>
</dbReference>
<evidence type="ECO:0000256" key="4">
    <source>
        <dbReference type="ARBA" id="ARBA00022692"/>
    </source>
</evidence>
<keyword evidence="12" id="KW-1185">Reference proteome</keyword>
<comment type="caution">
    <text evidence="11">The sequence shown here is derived from an EMBL/GenBank/DDBJ whole genome shotgun (WGS) entry which is preliminary data.</text>
</comment>
<dbReference type="SUPFAM" id="SSF161111">
    <property type="entry name" value="Cation efflux protein transmembrane domain-like"/>
    <property type="match status" value="2"/>
</dbReference>
<feature type="domain" description="Cation efflux protein transmembrane" evidence="9">
    <location>
        <begin position="16"/>
        <end position="67"/>
    </location>
</feature>
<evidence type="ECO:0000259" key="9">
    <source>
        <dbReference type="Pfam" id="PF01545"/>
    </source>
</evidence>
<feature type="transmembrane region" description="Helical" evidence="8">
    <location>
        <begin position="119"/>
        <end position="139"/>
    </location>
</feature>
<evidence type="ECO:0008006" key="13">
    <source>
        <dbReference type="Google" id="ProtNLM"/>
    </source>
</evidence>
<dbReference type="InterPro" id="IPR027469">
    <property type="entry name" value="Cation_efflux_TMD_sf"/>
</dbReference>
<keyword evidence="3" id="KW-0813">Transport</keyword>
<evidence type="ECO:0000313" key="12">
    <source>
        <dbReference type="Proteomes" id="UP001168990"/>
    </source>
</evidence>
<name>A0AA39KL85_9HYME</name>
<evidence type="ECO:0000259" key="10">
    <source>
        <dbReference type="Pfam" id="PF16916"/>
    </source>
</evidence>
<feature type="domain" description="Cation efflux protein transmembrane" evidence="9">
    <location>
        <begin position="111"/>
        <end position="291"/>
    </location>
</feature>
<protein>
    <recommendedName>
        <fullName evidence="13">Zinc transporter 1</fullName>
    </recommendedName>
</protein>
<feature type="transmembrane region" description="Helical" evidence="8">
    <location>
        <begin position="159"/>
        <end position="184"/>
    </location>
</feature>
<dbReference type="GO" id="GO:0016020">
    <property type="term" value="C:membrane"/>
    <property type="evidence" value="ECO:0007669"/>
    <property type="project" value="UniProtKB-SubCell"/>
</dbReference>
<organism evidence="11 12">
    <name type="scientific">Microctonus aethiopoides</name>
    <dbReference type="NCBI Taxonomy" id="144406"/>
    <lineage>
        <taxon>Eukaryota</taxon>
        <taxon>Metazoa</taxon>
        <taxon>Ecdysozoa</taxon>
        <taxon>Arthropoda</taxon>
        <taxon>Hexapoda</taxon>
        <taxon>Insecta</taxon>
        <taxon>Pterygota</taxon>
        <taxon>Neoptera</taxon>
        <taxon>Endopterygota</taxon>
        <taxon>Hymenoptera</taxon>
        <taxon>Apocrita</taxon>
        <taxon>Ichneumonoidea</taxon>
        <taxon>Braconidae</taxon>
        <taxon>Euphorinae</taxon>
        <taxon>Microctonus</taxon>
    </lineage>
</organism>
<evidence type="ECO:0000256" key="8">
    <source>
        <dbReference type="SAM" id="Phobius"/>
    </source>
</evidence>
<keyword evidence="5" id="KW-0862">Zinc</keyword>
<evidence type="ECO:0000256" key="3">
    <source>
        <dbReference type="ARBA" id="ARBA00022448"/>
    </source>
</evidence>
<feature type="transmembrane region" description="Helical" evidence="8">
    <location>
        <begin position="235"/>
        <end position="254"/>
    </location>
</feature>
<dbReference type="Proteomes" id="UP001168990">
    <property type="component" value="Unassembled WGS sequence"/>
</dbReference>
<evidence type="ECO:0000256" key="5">
    <source>
        <dbReference type="ARBA" id="ARBA00022833"/>
    </source>
</evidence>
<proteinExistence type="inferred from homology"/>
<sequence length="652" mass="74176">MAVKEWFRRLKPVQLYLVLFFTTAFFIIEIVASHVTHSLTLLLNAYHMLCNIIALVGCIATIKYGNQYNCRGVSQCSSAGNSSICIIENIQSSMPPLPNNSNHSCSDRRMKNTFGWARIDILTMLVCCVFLASFCFSLLVEALQTLIHIDHLDEMHHPLTVMCIGISGILLNAFCYLIIGGYTFNQGLFLHITKDGKVVLQKNISTEAANAEDKLVCSTRRSPLAIPRRQGLQEMCRDVLGCIFVVIVSVFVYMTDAHLAKFIDPIFAIIAAISLFVLSYPYLRESCMILLQTIPNHINIDSLKKELLEAFPGILNVHDLHVWQLAGEKIISTAHITFLDPMIYASITDQVTTFFVEMGITQVTIQPEFHKIKPNGDMTDCLIRCRGKRCIQSQCCLKDDLFNEIIYNKSEKHVNVMNKKVMKKETLSTEVTNVDLTKFTSIECTSTTSRVFDNSEELKSTEIIDDHTSCSKSKIFAINVDVNCISKNENDEMVGDETPVMTNTDFEQIAKCIVEIFPTESLKTYYLPPLSKAHSRTKKSVPSSGKVPDKYRNERRQSNVMSGKCSFPFIDNDENMTQGIEWLKIHREPWKDFLNHWQITFRYRRKSIEESEGGNVDSLFEHWPILKQPNGLPGCNPNIVPKRNVFKDRIKR</sequence>
<dbReference type="Gene3D" id="1.20.1510.10">
    <property type="entry name" value="Cation efflux protein transmembrane domain"/>
    <property type="match status" value="1"/>
</dbReference>
<dbReference type="InterPro" id="IPR027470">
    <property type="entry name" value="Cation_efflux_CTD"/>
</dbReference>
<feature type="transmembrane region" description="Helical" evidence="8">
    <location>
        <begin position="15"/>
        <end position="35"/>
    </location>
</feature>
<keyword evidence="6 8" id="KW-1133">Transmembrane helix</keyword>
<feature type="transmembrane region" description="Helical" evidence="8">
    <location>
        <begin position="41"/>
        <end position="62"/>
    </location>
</feature>
<feature type="transmembrane region" description="Helical" evidence="8">
    <location>
        <begin position="266"/>
        <end position="283"/>
    </location>
</feature>
<dbReference type="InterPro" id="IPR002524">
    <property type="entry name" value="Cation_efflux"/>
</dbReference>
<dbReference type="NCBIfam" id="TIGR01297">
    <property type="entry name" value="CDF"/>
    <property type="match status" value="1"/>
</dbReference>
<reference evidence="11" key="1">
    <citation type="journal article" date="2023" name="bioRxiv">
        <title>Scaffold-level genome assemblies of two parasitoid biocontrol wasps reveal the parthenogenesis mechanism and an associated novel virus.</title>
        <authorList>
            <person name="Inwood S."/>
            <person name="Skelly J."/>
            <person name="Guhlin J."/>
            <person name="Harrop T."/>
            <person name="Goldson S."/>
            <person name="Dearden P."/>
        </authorList>
    </citation>
    <scope>NUCLEOTIDE SEQUENCE</scope>
    <source>
        <strain evidence="11">Irish</strain>
        <tissue evidence="11">Whole body</tissue>
    </source>
</reference>
<evidence type="ECO:0000256" key="2">
    <source>
        <dbReference type="ARBA" id="ARBA00008873"/>
    </source>
</evidence>